<dbReference type="PROSITE" id="PS50089">
    <property type="entry name" value="ZF_RING_2"/>
    <property type="match status" value="1"/>
</dbReference>
<dbReference type="SMART" id="SM00184">
    <property type="entry name" value="RING"/>
    <property type="match status" value="1"/>
</dbReference>
<keyword evidence="1" id="KW-0863">Zinc-finger</keyword>
<evidence type="ECO:0000256" key="1">
    <source>
        <dbReference type="PROSITE-ProRule" id="PRU00175"/>
    </source>
</evidence>
<feature type="domain" description="RING-type" evidence="5">
    <location>
        <begin position="318"/>
        <end position="369"/>
    </location>
</feature>
<name>K0K762_WICCF</name>
<dbReference type="Gene3D" id="3.30.40.10">
    <property type="entry name" value="Zinc/RING finger domain, C3HC4 (zinc finger)"/>
    <property type="match status" value="1"/>
</dbReference>
<keyword evidence="1" id="KW-0479">Metal-binding</keyword>
<evidence type="ECO:0000256" key="4">
    <source>
        <dbReference type="SAM" id="SignalP"/>
    </source>
</evidence>
<feature type="chain" id="PRO_5003834129" evidence="4">
    <location>
        <begin position="29"/>
        <end position="395"/>
    </location>
</feature>
<evidence type="ECO:0000256" key="2">
    <source>
        <dbReference type="SAM" id="MobiDB-lite"/>
    </source>
</evidence>
<comment type="caution">
    <text evidence="6">The sequence shown here is derived from an EMBL/GenBank/DDBJ whole genome shotgun (WGS) entry which is preliminary data.</text>
</comment>
<dbReference type="InterPro" id="IPR013083">
    <property type="entry name" value="Znf_RING/FYVE/PHD"/>
</dbReference>
<dbReference type="InParanoid" id="K0K762"/>
<feature type="region of interest" description="Disordered" evidence="2">
    <location>
        <begin position="210"/>
        <end position="229"/>
    </location>
</feature>
<keyword evidence="3" id="KW-0812">Transmembrane</keyword>
<keyword evidence="7" id="KW-1185">Reference proteome</keyword>
<evidence type="ECO:0000313" key="7">
    <source>
        <dbReference type="Proteomes" id="UP000009328"/>
    </source>
</evidence>
<feature type="signal peptide" evidence="4">
    <location>
        <begin position="1"/>
        <end position="28"/>
    </location>
</feature>
<keyword evidence="3" id="KW-0472">Membrane</keyword>
<dbReference type="HOGENOM" id="CLU_698687_0_0_1"/>
<dbReference type="Proteomes" id="UP000009328">
    <property type="component" value="Unassembled WGS sequence"/>
</dbReference>
<evidence type="ECO:0000259" key="5">
    <source>
        <dbReference type="PROSITE" id="PS50089"/>
    </source>
</evidence>
<dbReference type="InterPro" id="IPR001841">
    <property type="entry name" value="Znf_RING"/>
</dbReference>
<gene>
    <name evidence="6" type="ORF">BN7_229</name>
</gene>
<protein>
    <submittedName>
        <fullName evidence="6">RING finger protein</fullName>
    </submittedName>
</protein>
<keyword evidence="1" id="KW-0862">Zinc</keyword>
<dbReference type="GO" id="GO:0008270">
    <property type="term" value="F:zinc ion binding"/>
    <property type="evidence" value="ECO:0007669"/>
    <property type="project" value="UniProtKB-KW"/>
</dbReference>
<dbReference type="EMBL" id="CAIF01000003">
    <property type="protein sequence ID" value="CCH40695.1"/>
    <property type="molecule type" value="Genomic_DNA"/>
</dbReference>
<dbReference type="AlphaFoldDB" id="K0K762"/>
<keyword evidence="4" id="KW-0732">Signal</keyword>
<organism evidence="6 7">
    <name type="scientific">Wickerhamomyces ciferrii (strain ATCC 14091 / BCRC 22168 / CBS 111 / JCM 3599 / NBRC 0793 / NRRL Y-1031 F-60-10)</name>
    <name type="common">Yeast</name>
    <name type="synonym">Pichia ciferrii</name>
    <dbReference type="NCBI Taxonomy" id="1206466"/>
    <lineage>
        <taxon>Eukaryota</taxon>
        <taxon>Fungi</taxon>
        <taxon>Dikarya</taxon>
        <taxon>Ascomycota</taxon>
        <taxon>Saccharomycotina</taxon>
        <taxon>Saccharomycetes</taxon>
        <taxon>Phaffomycetales</taxon>
        <taxon>Wickerhamomycetaceae</taxon>
        <taxon>Wickerhamomyces</taxon>
    </lineage>
</organism>
<sequence length="395" mass="46021">MYHWFNVNSKLKNFSLLMVMSILVPGLSTPIPIISQSKDFQINECNSSITHMQQLDVPYHKNGTLLNFNETNSTNNCLYYVPDSTVHNKTTKSRSDTNRFARFSTWLLVILFSILSTVIAIVFWPVLSEQWGIIRQKVPRIIRDGRQRGQRKRWIICRVIFHYRVLGFIFYSLVYIVLSIPGAVVLLIVYMIIGICYLFGCDVTEGNDTNHNGNNNSSPGDNDRGNYQMQNMDNGNNDHMFRASPYNRVYRPLDGILDSVKYSGRCVKRSELDAYEFDGEVLKLAALSFFIPDENFSKRAFHYDLTSEDFKLDHQDSCLICLETLRPYDFLIILPCDHIIHFGCLVRSRTTQLENALPEDTMMRCPTCQLNFVRLVQYYKEHRYDPKKVPFFNRE</sequence>
<reference evidence="6 7" key="1">
    <citation type="journal article" date="2012" name="Eukaryot. Cell">
        <title>Draft genome sequence of Wickerhamomyces ciferrii NRRL Y-1031 F-60-10.</title>
        <authorList>
            <person name="Schneider J."/>
            <person name="Andrea H."/>
            <person name="Blom J."/>
            <person name="Jaenicke S."/>
            <person name="Ruckert C."/>
            <person name="Schorsch C."/>
            <person name="Szczepanowski R."/>
            <person name="Farwick M."/>
            <person name="Goesmann A."/>
            <person name="Puhler A."/>
            <person name="Schaffer S."/>
            <person name="Tauch A."/>
            <person name="Kohler T."/>
            <person name="Brinkrolf K."/>
        </authorList>
    </citation>
    <scope>NUCLEOTIDE SEQUENCE [LARGE SCALE GENOMIC DNA]</scope>
    <source>
        <strain evidence="7">ATCC 14091 / BCRC 22168 / CBS 111 / JCM 3599 / NBRC 0793 / NRRL Y-1031 F-60-10</strain>
    </source>
</reference>
<feature type="transmembrane region" description="Helical" evidence="3">
    <location>
        <begin position="103"/>
        <end position="127"/>
    </location>
</feature>
<dbReference type="Pfam" id="PF13639">
    <property type="entry name" value="zf-RING_2"/>
    <property type="match status" value="1"/>
</dbReference>
<dbReference type="SUPFAM" id="SSF57850">
    <property type="entry name" value="RING/U-box"/>
    <property type="match status" value="1"/>
</dbReference>
<evidence type="ECO:0000256" key="3">
    <source>
        <dbReference type="SAM" id="Phobius"/>
    </source>
</evidence>
<keyword evidence="3" id="KW-1133">Transmembrane helix</keyword>
<feature type="compositionally biased region" description="Low complexity" evidence="2">
    <location>
        <begin position="210"/>
        <end position="220"/>
    </location>
</feature>
<accession>K0K762</accession>
<evidence type="ECO:0000313" key="6">
    <source>
        <dbReference type="EMBL" id="CCH40695.1"/>
    </source>
</evidence>
<proteinExistence type="predicted"/>
<feature type="transmembrane region" description="Helical" evidence="3">
    <location>
        <begin position="180"/>
        <end position="200"/>
    </location>
</feature>
<feature type="transmembrane region" description="Helical" evidence="3">
    <location>
        <begin position="155"/>
        <end position="174"/>
    </location>
</feature>